<gene>
    <name evidence="1" type="ORF">DPCES_0762</name>
</gene>
<dbReference type="PATRIC" id="fig|49338.4.peg.816"/>
<evidence type="ECO:0000313" key="1">
    <source>
        <dbReference type="EMBL" id="CDX00649.1"/>
    </source>
</evidence>
<reference evidence="1" key="1">
    <citation type="submission" date="2014-07" db="EMBL/GenBank/DDBJ databases">
        <authorList>
            <person name="Hornung V.Bastian."/>
        </authorList>
    </citation>
    <scope>NUCLEOTIDE SEQUENCE</scope>
    <source>
        <strain evidence="1">PCE-S</strain>
    </source>
</reference>
<dbReference type="EMBL" id="LK996017">
    <property type="protein sequence ID" value="CDX00649.1"/>
    <property type="molecule type" value="Genomic_DNA"/>
</dbReference>
<dbReference type="GO" id="GO:0016787">
    <property type="term" value="F:hydrolase activity"/>
    <property type="evidence" value="ECO:0007669"/>
    <property type="project" value="UniProtKB-ARBA"/>
</dbReference>
<dbReference type="InterPro" id="IPR002591">
    <property type="entry name" value="Phosphodiest/P_Trfase"/>
</dbReference>
<proteinExistence type="predicted"/>
<dbReference type="AlphaFoldDB" id="A0A098AVP2"/>
<name>A0A098AVP2_DESHA</name>
<dbReference type="PANTHER" id="PTHR10151">
    <property type="entry name" value="ECTONUCLEOTIDE PYROPHOSPHATASE/PHOSPHODIESTERASE"/>
    <property type="match status" value="1"/>
</dbReference>
<protein>
    <submittedName>
        <fullName evidence="1">Type I phosphodiesterase / nucleotide pyrophosphatase</fullName>
    </submittedName>
</protein>
<dbReference type="SUPFAM" id="SSF53649">
    <property type="entry name" value="Alkaline phosphatase-like"/>
    <property type="match status" value="1"/>
</dbReference>
<sequence length="684" mass="76239">MKRKALTDKVIVLGVDGFDPRLAKKFMDQGKMPALKEFTGRGSAREDLVLLGAMPTVTPPLWTTLATGANPGTHGITCFFASDPVNIDTMYYNLDSRQSKAEPLWNVFAEEAGKKTLVWHWPGSSWPPTSDSPNLHVVDGTQPSGINNGIPFLDLLKVITGSEKIASSQYLPNTSHVAQGQGCIIDNAADLMEDGDQAETSVFRKVIAAGNHAKGFQFSITEQDECEIEALGNMVCDTIKAAIKPAAGWAQAPAGAKEFTFFVSGGLERRPALILPNQQGVYDSIQFYKSKKETDPYLTLKRGEIRFDVGDTVKNDQGENVPCNRNYQVLELAEDGSKFNLIINNASQVGRDDYFHPKSLYREVVENIGNVPVNFRVNGANEILVRETMLPSWENYCNWQAECLTYFMKNNKYDIIFSHLHNLDGVGHYFWHYACNQEEWKDNNELTYQQYQEEAYCQTDRYLSKFLPFLDQGWTMIITSDHGLLTQEYHGVILGEIHGVNVPVMAELGYTAMVKDEKGRDTKEIDWSKTRAIAIRGDHIYINLKGRNPHGIVEPADKYELETQIISDLYNYRDPHTGRRVISVAVRNKDAVHFGMGGPECGDIVYFTEEGFNKIHADSLSTQWGYAGTSVSPLFVAAGPGIKENCVTERVIRQADVAPTIAALTGVRMPAQCEGAPVYQIISE</sequence>
<dbReference type="RefSeq" id="WP_018214288.1">
    <property type="nucleotide sequence ID" value="NZ_LK996017.1"/>
</dbReference>
<dbReference type="InterPro" id="IPR017850">
    <property type="entry name" value="Alkaline_phosphatase_core_sf"/>
</dbReference>
<dbReference type="Gene3D" id="3.40.720.10">
    <property type="entry name" value="Alkaline Phosphatase, subunit A"/>
    <property type="match status" value="3"/>
</dbReference>
<accession>A0A098AVP2</accession>
<dbReference type="PANTHER" id="PTHR10151:SF120">
    <property type="entry name" value="BIS(5'-ADENOSYL)-TRIPHOSPHATASE"/>
    <property type="match status" value="1"/>
</dbReference>
<dbReference type="Pfam" id="PF01663">
    <property type="entry name" value="Phosphodiest"/>
    <property type="match status" value="2"/>
</dbReference>
<organism evidence="1">
    <name type="scientific">Desulfitobacterium hafniense</name>
    <name type="common">Desulfitobacterium frappieri</name>
    <dbReference type="NCBI Taxonomy" id="49338"/>
    <lineage>
        <taxon>Bacteria</taxon>
        <taxon>Bacillati</taxon>
        <taxon>Bacillota</taxon>
        <taxon>Clostridia</taxon>
        <taxon>Eubacteriales</taxon>
        <taxon>Desulfitobacteriaceae</taxon>
        <taxon>Desulfitobacterium</taxon>
    </lineage>
</organism>